<keyword evidence="9 17" id="KW-0067">ATP-binding</keyword>
<protein>
    <submittedName>
        <fullName evidence="20">Diacylglycerol kinase family protein</fullName>
    </submittedName>
</protein>
<name>A0A4U0P8U2_9SPHI</name>
<keyword evidence="18" id="KW-0460">Magnesium</keyword>
<keyword evidence="7 17" id="KW-0547">Nucleotide-binding</keyword>
<sequence length="124" mass="13805">MKDQKFSISKRIASFRFAFNGLKILLKEEHNARIHLVIALCTLIAGAIFRLSAYEWIAISFAIGLVFIVELINTTIEHIADFVCPERHDKIKKIKDMAAAAVLISALTALAIGLIVFVPRILSI</sequence>
<evidence type="ECO:0000256" key="12">
    <source>
        <dbReference type="ARBA" id="ARBA00023136"/>
    </source>
</evidence>
<dbReference type="CDD" id="cd14265">
    <property type="entry name" value="UDPK_IM_like"/>
    <property type="match status" value="1"/>
</dbReference>
<evidence type="ECO:0000256" key="4">
    <source>
        <dbReference type="ARBA" id="ARBA00022516"/>
    </source>
</evidence>
<evidence type="ECO:0000256" key="5">
    <source>
        <dbReference type="ARBA" id="ARBA00022679"/>
    </source>
</evidence>
<dbReference type="InterPro" id="IPR033717">
    <property type="entry name" value="UDPK"/>
</dbReference>
<comment type="similarity">
    <text evidence="2">Belongs to the bacterial diacylglycerol kinase family.</text>
</comment>
<reference evidence="20 21" key="1">
    <citation type="submission" date="2019-04" db="EMBL/GenBank/DDBJ databases">
        <title>Sphingobacterium olei sp. nov., isolated from oil-contaminated soil.</title>
        <authorList>
            <person name="Liu B."/>
        </authorList>
    </citation>
    <scope>NUCLEOTIDE SEQUENCE [LARGE SCALE GENOMIC DNA]</scope>
    <source>
        <strain evidence="20 21">HAL-9</strain>
    </source>
</reference>
<keyword evidence="4" id="KW-0444">Lipid biosynthesis</keyword>
<keyword evidence="21" id="KW-1185">Reference proteome</keyword>
<keyword evidence="5" id="KW-0808">Transferase</keyword>
<feature type="binding site" evidence="17">
    <location>
        <position position="77"/>
    </location>
    <ligand>
        <name>ATP</name>
        <dbReference type="ChEBI" id="CHEBI:30616"/>
    </ligand>
</feature>
<feature type="binding site" evidence="16">
    <location>
        <position position="70"/>
    </location>
    <ligand>
        <name>substrate</name>
    </ligand>
</feature>
<evidence type="ECO:0000256" key="17">
    <source>
        <dbReference type="PIRSR" id="PIRSR600829-3"/>
    </source>
</evidence>
<feature type="transmembrane region" description="Helical" evidence="19">
    <location>
        <begin position="32"/>
        <end position="51"/>
    </location>
</feature>
<evidence type="ECO:0000256" key="2">
    <source>
        <dbReference type="ARBA" id="ARBA00005967"/>
    </source>
</evidence>
<keyword evidence="18" id="KW-0479">Metal-binding</keyword>
<gene>
    <name evidence="20" type="ORF">FAZ15_02775</name>
</gene>
<evidence type="ECO:0000313" key="20">
    <source>
        <dbReference type="EMBL" id="TJZ63232.1"/>
    </source>
</evidence>
<dbReference type="GO" id="GO:0016301">
    <property type="term" value="F:kinase activity"/>
    <property type="evidence" value="ECO:0007669"/>
    <property type="project" value="UniProtKB-KW"/>
</dbReference>
<dbReference type="OrthoDB" id="1493837at2"/>
<dbReference type="Proteomes" id="UP000306808">
    <property type="component" value="Unassembled WGS sequence"/>
</dbReference>
<accession>A0A4U0P8U2</accession>
<dbReference type="GO" id="GO:0005886">
    <property type="term" value="C:plasma membrane"/>
    <property type="evidence" value="ECO:0007669"/>
    <property type="project" value="UniProtKB-SubCell"/>
</dbReference>
<keyword evidence="12 19" id="KW-0472">Membrane</keyword>
<evidence type="ECO:0000256" key="3">
    <source>
        <dbReference type="ARBA" id="ARBA00022475"/>
    </source>
</evidence>
<evidence type="ECO:0000256" key="6">
    <source>
        <dbReference type="ARBA" id="ARBA00022692"/>
    </source>
</evidence>
<evidence type="ECO:0000256" key="8">
    <source>
        <dbReference type="ARBA" id="ARBA00022777"/>
    </source>
</evidence>
<evidence type="ECO:0000256" key="16">
    <source>
        <dbReference type="PIRSR" id="PIRSR600829-2"/>
    </source>
</evidence>
<feature type="binding site" evidence="17">
    <location>
        <begin position="95"/>
        <end position="96"/>
    </location>
    <ligand>
        <name>ATP</name>
        <dbReference type="ChEBI" id="CHEBI:30616"/>
    </ligand>
</feature>
<feature type="binding site" evidence="18">
    <location>
        <position position="29"/>
    </location>
    <ligand>
        <name>a divalent metal cation</name>
        <dbReference type="ChEBI" id="CHEBI:60240"/>
    </ligand>
</feature>
<feature type="binding site" evidence="17">
    <location>
        <begin position="86"/>
        <end position="88"/>
    </location>
    <ligand>
        <name>ATP</name>
        <dbReference type="ChEBI" id="CHEBI:30616"/>
    </ligand>
</feature>
<evidence type="ECO:0000256" key="18">
    <source>
        <dbReference type="PIRSR" id="PIRSR600829-4"/>
    </source>
</evidence>
<dbReference type="InterPro" id="IPR036945">
    <property type="entry name" value="DAGK_sf"/>
</dbReference>
<evidence type="ECO:0000256" key="19">
    <source>
        <dbReference type="SAM" id="Phobius"/>
    </source>
</evidence>
<feature type="transmembrane region" description="Helical" evidence="19">
    <location>
        <begin position="57"/>
        <end position="76"/>
    </location>
</feature>
<feature type="active site" description="Proton acceptor" evidence="15">
    <location>
        <position position="70"/>
    </location>
</feature>
<keyword evidence="14" id="KW-1208">Phospholipid metabolism</keyword>
<evidence type="ECO:0000256" key="7">
    <source>
        <dbReference type="ARBA" id="ARBA00022741"/>
    </source>
</evidence>
<feature type="transmembrane region" description="Helical" evidence="19">
    <location>
        <begin position="97"/>
        <end position="118"/>
    </location>
</feature>
<dbReference type="Pfam" id="PF01219">
    <property type="entry name" value="DAGK_prokar"/>
    <property type="match status" value="1"/>
</dbReference>
<dbReference type="PANTHER" id="PTHR34299">
    <property type="entry name" value="DIACYLGLYCEROL KINASE"/>
    <property type="match status" value="1"/>
</dbReference>
<comment type="subcellular location">
    <subcellularLocation>
        <location evidence="1">Cell membrane</location>
        <topology evidence="1">Multi-pass membrane protein</topology>
    </subcellularLocation>
</comment>
<feature type="binding site" evidence="18">
    <location>
        <position position="77"/>
    </location>
    <ligand>
        <name>a divalent metal cation</name>
        <dbReference type="ChEBI" id="CHEBI:60240"/>
    </ligand>
</feature>
<dbReference type="GO" id="GO:0008654">
    <property type="term" value="P:phospholipid biosynthetic process"/>
    <property type="evidence" value="ECO:0007669"/>
    <property type="project" value="UniProtKB-KW"/>
</dbReference>
<evidence type="ECO:0000256" key="9">
    <source>
        <dbReference type="ARBA" id="ARBA00022840"/>
    </source>
</evidence>
<comment type="cofactor">
    <cofactor evidence="18">
        <name>Mg(2+)</name>
        <dbReference type="ChEBI" id="CHEBI:18420"/>
    </cofactor>
    <text evidence="18">Mn(2+), Zn(2+), Cd(2+) and Co(2+) support activity to lesser extents.</text>
</comment>
<dbReference type="RefSeq" id="WP_136899776.1">
    <property type="nucleotide sequence ID" value="NZ_SUME01000001.1"/>
</dbReference>
<evidence type="ECO:0000256" key="11">
    <source>
        <dbReference type="ARBA" id="ARBA00023098"/>
    </source>
</evidence>
<keyword evidence="8 20" id="KW-0418">Kinase</keyword>
<evidence type="ECO:0000256" key="10">
    <source>
        <dbReference type="ARBA" id="ARBA00022989"/>
    </source>
</evidence>
<dbReference type="Gene3D" id="1.10.287.3610">
    <property type="match status" value="1"/>
</dbReference>
<dbReference type="InterPro" id="IPR000829">
    <property type="entry name" value="DAGK"/>
</dbReference>
<keyword evidence="10 19" id="KW-1133">Transmembrane helix</keyword>
<proteinExistence type="inferred from homology"/>
<evidence type="ECO:0000256" key="13">
    <source>
        <dbReference type="ARBA" id="ARBA00023209"/>
    </source>
</evidence>
<evidence type="ECO:0000313" key="21">
    <source>
        <dbReference type="Proteomes" id="UP000306808"/>
    </source>
</evidence>
<comment type="caution">
    <text evidence="20">The sequence shown here is derived from an EMBL/GenBank/DDBJ whole genome shotgun (WGS) entry which is preliminary data.</text>
</comment>
<feature type="binding site" evidence="17">
    <location>
        <position position="29"/>
    </location>
    <ligand>
        <name>ATP</name>
        <dbReference type="ChEBI" id="CHEBI:30616"/>
    </ligand>
</feature>
<keyword evidence="11" id="KW-0443">Lipid metabolism</keyword>
<organism evidence="20 21">
    <name type="scientific">Sphingobacterium olei</name>
    <dbReference type="NCBI Taxonomy" id="2571155"/>
    <lineage>
        <taxon>Bacteria</taxon>
        <taxon>Pseudomonadati</taxon>
        <taxon>Bacteroidota</taxon>
        <taxon>Sphingobacteriia</taxon>
        <taxon>Sphingobacteriales</taxon>
        <taxon>Sphingobacteriaceae</taxon>
        <taxon>Sphingobacterium</taxon>
    </lineage>
</organism>
<dbReference type="GO" id="GO:0005524">
    <property type="term" value="F:ATP binding"/>
    <property type="evidence" value="ECO:0007669"/>
    <property type="project" value="UniProtKB-KW"/>
</dbReference>
<evidence type="ECO:0000256" key="1">
    <source>
        <dbReference type="ARBA" id="ARBA00004651"/>
    </source>
</evidence>
<dbReference type="PANTHER" id="PTHR34299:SF1">
    <property type="entry name" value="DIACYLGLYCEROL KINASE"/>
    <property type="match status" value="1"/>
</dbReference>
<evidence type="ECO:0000256" key="15">
    <source>
        <dbReference type="PIRSR" id="PIRSR600829-1"/>
    </source>
</evidence>
<dbReference type="AlphaFoldDB" id="A0A4U0P8U2"/>
<dbReference type="EMBL" id="SUME01000001">
    <property type="protein sequence ID" value="TJZ63232.1"/>
    <property type="molecule type" value="Genomic_DNA"/>
</dbReference>
<keyword evidence="13" id="KW-0594">Phospholipid biosynthesis</keyword>
<evidence type="ECO:0000256" key="14">
    <source>
        <dbReference type="ARBA" id="ARBA00023264"/>
    </source>
</evidence>
<dbReference type="GO" id="GO:0046872">
    <property type="term" value="F:metal ion binding"/>
    <property type="evidence" value="ECO:0007669"/>
    <property type="project" value="UniProtKB-KW"/>
</dbReference>
<keyword evidence="6 19" id="KW-0812">Transmembrane</keyword>
<keyword evidence="3" id="KW-1003">Cell membrane</keyword>